<sequence>MKDQVQSYLQSNFSHFLIENREIHTNLPYFTLKPEGIVPVCLALKEHPEFAFTFLNDLTSIDWLGKHSVRFEVVYLLKSPKNKHFRIQLRVPVEEGEAVPSIVSVYAGANWPEREIFDLMGISFSSHPRLERLIMPDNFVGHPLRKDYPLEGPGQDYLIQDLLTLHVNEDMSSN</sequence>
<dbReference type="AlphaFoldDB" id="A0A4R9K0I9"/>
<comment type="subunit">
    <text evidence="3">NDH-1 is composed of 14 different subunits. Subunits NuoB, C, D, E, F, and G constitute the peripheral sector of the complex.</text>
</comment>
<keyword evidence="6" id="KW-1185">Reference proteome</keyword>
<name>A0A4R9K0I9_9LEPT</name>
<dbReference type="Gene3D" id="3.30.460.80">
    <property type="entry name" value="NADH:ubiquinone oxidoreductase, 30kDa subunit"/>
    <property type="match status" value="1"/>
</dbReference>
<dbReference type="GO" id="GO:0008137">
    <property type="term" value="F:NADH dehydrogenase (ubiquinone) activity"/>
    <property type="evidence" value="ECO:0007669"/>
    <property type="project" value="InterPro"/>
</dbReference>
<dbReference type="Pfam" id="PF00329">
    <property type="entry name" value="Complex1_30kDa"/>
    <property type="match status" value="1"/>
</dbReference>
<comment type="similarity">
    <text evidence="1 3">Belongs to the complex I 30 kDa subunit family.</text>
</comment>
<protein>
    <recommendedName>
        <fullName evidence="3">NADH-quinone oxidoreductase subunit C</fullName>
        <ecNumber evidence="3">7.1.1.-</ecNumber>
    </recommendedName>
    <alternativeName>
        <fullName evidence="3">NADH dehydrogenase I subunit C</fullName>
    </alternativeName>
    <alternativeName>
        <fullName evidence="3">NDH-1 subunit C</fullName>
    </alternativeName>
</protein>
<comment type="function">
    <text evidence="3">NDH-1 shuttles electrons from NADH, via FMN and iron-sulfur (Fe-S) centers, to quinones in the respiratory chain. The immediate electron acceptor for the enzyme in this species is believed to be ubiquinone. Couples the redox reaction to proton translocation (for every two electrons transferred, four hydrogen ions are translocated across the cytoplasmic membrane), and thus conserves the redox energy in a proton gradient.</text>
</comment>
<keyword evidence="3" id="KW-1278">Translocase</keyword>
<dbReference type="PANTHER" id="PTHR10884">
    <property type="entry name" value="NADH DEHYDROGENASE UBIQUINONE IRON-SULFUR PROTEIN 3"/>
    <property type="match status" value="1"/>
</dbReference>
<dbReference type="NCBIfam" id="TIGR01961">
    <property type="entry name" value="NuoC_fam"/>
    <property type="match status" value="1"/>
</dbReference>
<keyword evidence="3" id="KW-0520">NAD</keyword>
<evidence type="ECO:0000256" key="2">
    <source>
        <dbReference type="ARBA" id="ARBA00022448"/>
    </source>
</evidence>
<keyword evidence="3" id="KW-0472">Membrane</keyword>
<reference evidence="5" key="1">
    <citation type="journal article" date="2019" name="PLoS Negl. Trop. Dis.">
        <title>Revisiting the worldwide diversity of Leptospira species in the environment.</title>
        <authorList>
            <person name="Vincent A.T."/>
            <person name="Schiettekatte O."/>
            <person name="Bourhy P."/>
            <person name="Veyrier F.J."/>
            <person name="Picardeau M."/>
        </authorList>
    </citation>
    <scope>NUCLEOTIDE SEQUENCE [LARGE SCALE GENOMIC DNA]</scope>
    <source>
        <strain evidence="5">201702476</strain>
    </source>
</reference>
<comment type="subcellular location">
    <subcellularLocation>
        <location evidence="3">Cell membrane</location>
        <topology evidence="3">Peripheral membrane protein</topology>
        <orientation evidence="3">Cytoplasmic side</orientation>
    </subcellularLocation>
</comment>
<organism evidence="5 6">
    <name type="scientific">Leptospira ognonensis</name>
    <dbReference type="NCBI Taxonomy" id="2484945"/>
    <lineage>
        <taxon>Bacteria</taxon>
        <taxon>Pseudomonadati</taxon>
        <taxon>Spirochaetota</taxon>
        <taxon>Spirochaetia</taxon>
        <taxon>Leptospirales</taxon>
        <taxon>Leptospiraceae</taxon>
        <taxon>Leptospira</taxon>
    </lineage>
</organism>
<accession>A0A4R9K0I9</accession>
<evidence type="ECO:0000259" key="4">
    <source>
        <dbReference type="Pfam" id="PF00329"/>
    </source>
</evidence>
<keyword evidence="3" id="KW-0830">Ubiquinone</keyword>
<dbReference type="SUPFAM" id="SSF143243">
    <property type="entry name" value="Nqo5-like"/>
    <property type="match status" value="1"/>
</dbReference>
<dbReference type="EC" id="7.1.1.-" evidence="3"/>
<keyword evidence="2 3" id="KW-0813">Transport</keyword>
<dbReference type="PANTHER" id="PTHR10884:SF14">
    <property type="entry name" value="NADH DEHYDROGENASE [UBIQUINONE] IRON-SULFUR PROTEIN 3, MITOCHONDRIAL"/>
    <property type="match status" value="1"/>
</dbReference>
<evidence type="ECO:0000313" key="6">
    <source>
        <dbReference type="Proteomes" id="UP000297693"/>
    </source>
</evidence>
<evidence type="ECO:0000313" key="5">
    <source>
        <dbReference type="EMBL" id="TGL58212.1"/>
    </source>
</evidence>
<dbReference type="GO" id="GO:0050136">
    <property type="term" value="F:NADH dehydrogenase (quinone) (non-electrogenic) activity"/>
    <property type="evidence" value="ECO:0007669"/>
    <property type="project" value="UniProtKB-UniRule"/>
</dbReference>
<proteinExistence type="inferred from homology"/>
<dbReference type="InterPro" id="IPR037232">
    <property type="entry name" value="NADH_quin_OxRdtase_su_C/D-like"/>
</dbReference>
<evidence type="ECO:0000256" key="1">
    <source>
        <dbReference type="ARBA" id="ARBA00007569"/>
    </source>
</evidence>
<dbReference type="HAMAP" id="MF_01357">
    <property type="entry name" value="NDH1_NuoC"/>
    <property type="match status" value="1"/>
</dbReference>
<dbReference type="InterPro" id="IPR010218">
    <property type="entry name" value="NADH_DH_suC"/>
</dbReference>
<keyword evidence="3" id="KW-0874">Quinone</keyword>
<comment type="catalytic activity">
    <reaction evidence="3">
        <text>a quinone + NADH + 5 H(+)(in) = a quinol + NAD(+) + 4 H(+)(out)</text>
        <dbReference type="Rhea" id="RHEA:57888"/>
        <dbReference type="ChEBI" id="CHEBI:15378"/>
        <dbReference type="ChEBI" id="CHEBI:24646"/>
        <dbReference type="ChEBI" id="CHEBI:57540"/>
        <dbReference type="ChEBI" id="CHEBI:57945"/>
        <dbReference type="ChEBI" id="CHEBI:132124"/>
    </reaction>
</comment>
<dbReference type="OrthoDB" id="9803286at2"/>
<dbReference type="InterPro" id="IPR001268">
    <property type="entry name" value="NADH_UbQ_OxRdtase_30kDa_su"/>
</dbReference>
<gene>
    <name evidence="3" type="primary">nuoC</name>
    <name evidence="5" type="ORF">EHQ58_12610</name>
</gene>
<dbReference type="GO" id="GO:0005886">
    <property type="term" value="C:plasma membrane"/>
    <property type="evidence" value="ECO:0007669"/>
    <property type="project" value="UniProtKB-SubCell"/>
</dbReference>
<keyword evidence="3" id="KW-1003">Cell membrane</keyword>
<dbReference type="GO" id="GO:0048038">
    <property type="term" value="F:quinone binding"/>
    <property type="evidence" value="ECO:0007669"/>
    <property type="project" value="UniProtKB-KW"/>
</dbReference>
<dbReference type="RefSeq" id="WP_135624231.1">
    <property type="nucleotide sequence ID" value="NZ_RQGD01000034.1"/>
</dbReference>
<dbReference type="Proteomes" id="UP000297693">
    <property type="component" value="Unassembled WGS sequence"/>
</dbReference>
<feature type="domain" description="NADH:ubiquinone oxidoreductase 30kDa subunit" evidence="4">
    <location>
        <begin position="31"/>
        <end position="152"/>
    </location>
</feature>
<evidence type="ECO:0000256" key="3">
    <source>
        <dbReference type="HAMAP-Rule" id="MF_01357"/>
    </source>
</evidence>
<comment type="caution">
    <text evidence="5">The sequence shown here is derived from an EMBL/GenBank/DDBJ whole genome shotgun (WGS) entry which is preliminary data.</text>
</comment>
<dbReference type="EMBL" id="RQGD01000034">
    <property type="protein sequence ID" value="TGL58212.1"/>
    <property type="molecule type" value="Genomic_DNA"/>
</dbReference>